<feature type="compositionally biased region" description="Basic and acidic residues" evidence="1">
    <location>
        <begin position="31"/>
        <end position="48"/>
    </location>
</feature>
<sequence>VAQGSEQATALAGAAGEEAQVGELPGGQAGDGERGRDGGGAGDRRDGESCLQGRRHQVLAGVADDGRAAFGNESDVAVAQGGEEAWGSRRLVVLVVADEAGLPAGRQGADAVAGEQLAGGAGVLGGDEGDLTQDTKGAEGDVLKVADWGGDDV</sequence>
<protein>
    <submittedName>
        <fullName evidence="2">Uncharacterized protein</fullName>
    </submittedName>
</protein>
<evidence type="ECO:0000313" key="2">
    <source>
        <dbReference type="EMBL" id="KKL70133.1"/>
    </source>
</evidence>
<dbReference type="AlphaFoldDB" id="A0A0F9E7U5"/>
<feature type="region of interest" description="Disordered" evidence="1">
    <location>
        <begin position="1"/>
        <end position="53"/>
    </location>
</feature>
<dbReference type="EMBL" id="LAZR01025987">
    <property type="protein sequence ID" value="KKL70133.1"/>
    <property type="molecule type" value="Genomic_DNA"/>
</dbReference>
<feature type="compositionally biased region" description="Low complexity" evidence="1">
    <location>
        <begin position="1"/>
        <end position="23"/>
    </location>
</feature>
<feature type="non-terminal residue" evidence="2">
    <location>
        <position position="1"/>
    </location>
</feature>
<reference evidence="2" key="1">
    <citation type="journal article" date="2015" name="Nature">
        <title>Complex archaea that bridge the gap between prokaryotes and eukaryotes.</title>
        <authorList>
            <person name="Spang A."/>
            <person name="Saw J.H."/>
            <person name="Jorgensen S.L."/>
            <person name="Zaremba-Niedzwiedzka K."/>
            <person name="Martijn J."/>
            <person name="Lind A.E."/>
            <person name="van Eijk R."/>
            <person name="Schleper C."/>
            <person name="Guy L."/>
            <person name="Ettema T.J."/>
        </authorList>
    </citation>
    <scope>NUCLEOTIDE SEQUENCE</scope>
</reference>
<proteinExistence type="predicted"/>
<name>A0A0F9E7U5_9ZZZZ</name>
<evidence type="ECO:0000256" key="1">
    <source>
        <dbReference type="SAM" id="MobiDB-lite"/>
    </source>
</evidence>
<gene>
    <name evidence="2" type="ORF">LCGC14_2107910</name>
</gene>
<comment type="caution">
    <text evidence="2">The sequence shown here is derived from an EMBL/GenBank/DDBJ whole genome shotgun (WGS) entry which is preliminary data.</text>
</comment>
<accession>A0A0F9E7U5</accession>
<organism evidence="2">
    <name type="scientific">marine sediment metagenome</name>
    <dbReference type="NCBI Taxonomy" id="412755"/>
    <lineage>
        <taxon>unclassified sequences</taxon>
        <taxon>metagenomes</taxon>
        <taxon>ecological metagenomes</taxon>
    </lineage>
</organism>